<dbReference type="NCBIfam" id="TIGR00737">
    <property type="entry name" value="nifR3_yhdG"/>
    <property type="match status" value="1"/>
</dbReference>
<feature type="binding site" evidence="13">
    <location>
        <position position="158"/>
    </location>
    <ligand>
        <name>FMN</name>
        <dbReference type="ChEBI" id="CHEBI:58210"/>
    </ligand>
</feature>
<dbReference type="Proteomes" id="UP000185544">
    <property type="component" value="Chromosome"/>
</dbReference>
<sequence length="344" mass="38098">MLFYSLIICERSLPVSEAFPLFQQLFTRPPAILAPMEDVSDHVFRHLCRLVGADICFTEFVNVEGLLRKCPKARRKIHLLPTDRPTAIQIYGSDPERLAEAASVAADANPTFVDINCGCWIPRIVKRGAGAGWLRDPHAMIAMVKQVVQAIPLPVTVKTRIGYGSEASMPIVDLARRLEDVGVQAITIHCRTASAGYTGTADWTWAQKARDQVSIPVIVNGDIKSGLDAKNALEQTGCHGVMIGRRAIEHPWIFREIRAMLDHQEELPSPTLKERIDFCRKHLLANVEARGERYGIQVTRRHLSGYFKGIPGAASLRQEFNTSTSLDQCLSILDTALTNIPGSP</sequence>
<evidence type="ECO:0000256" key="4">
    <source>
        <dbReference type="ARBA" id="ARBA00022643"/>
    </source>
</evidence>
<proteinExistence type="inferred from homology"/>
<comment type="catalytic activity">
    <reaction evidence="10">
        <text>a 5,6-dihydrouridine in tRNA + NAD(+) = a uridine in tRNA + NADH + H(+)</text>
        <dbReference type="Rhea" id="RHEA:54452"/>
        <dbReference type="Rhea" id="RHEA-COMP:13339"/>
        <dbReference type="Rhea" id="RHEA-COMP:13887"/>
        <dbReference type="ChEBI" id="CHEBI:15378"/>
        <dbReference type="ChEBI" id="CHEBI:57540"/>
        <dbReference type="ChEBI" id="CHEBI:57945"/>
        <dbReference type="ChEBI" id="CHEBI:65315"/>
        <dbReference type="ChEBI" id="CHEBI:74443"/>
    </reaction>
</comment>
<dbReference type="InterPro" id="IPR013785">
    <property type="entry name" value="Aldolase_TIM"/>
</dbReference>
<dbReference type="Pfam" id="PF01207">
    <property type="entry name" value="Dus"/>
    <property type="match status" value="1"/>
</dbReference>
<comment type="similarity">
    <text evidence="11">Belongs to the dus family.</text>
</comment>
<dbReference type="EC" id="1.3.1.-" evidence="11"/>
<comment type="function">
    <text evidence="1 11">Catalyzes the synthesis of 5,6-dihydrouridine (D), a modified base found in the D-loop of most tRNAs, via the reduction of the C5-C6 double bond in target uridines.</text>
</comment>
<keyword evidence="5 11" id="KW-0819">tRNA processing</keyword>
<feature type="domain" description="DUS-like FMN-binding" evidence="14">
    <location>
        <begin position="32"/>
        <end position="336"/>
    </location>
</feature>
<evidence type="ECO:0000256" key="9">
    <source>
        <dbReference type="ARBA" id="ARBA00048205"/>
    </source>
</evidence>
<comment type="catalytic activity">
    <reaction evidence="9">
        <text>a 5,6-dihydrouridine in tRNA + NADP(+) = a uridine in tRNA + NADPH + H(+)</text>
        <dbReference type="Rhea" id="RHEA:23624"/>
        <dbReference type="Rhea" id="RHEA-COMP:13339"/>
        <dbReference type="Rhea" id="RHEA-COMP:13887"/>
        <dbReference type="ChEBI" id="CHEBI:15378"/>
        <dbReference type="ChEBI" id="CHEBI:57783"/>
        <dbReference type="ChEBI" id="CHEBI:58349"/>
        <dbReference type="ChEBI" id="CHEBI:65315"/>
        <dbReference type="ChEBI" id="CHEBI:74443"/>
    </reaction>
</comment>
<organism evidence="15 16">
    <name type="scientific">Pajaroellobacter abortibovis</name>
    <dbReference type="NCBI Taxonomy" id="1882918"/>
    <lineage>
        <taxon>Bacteria</taxon>
        <taxon>Pseudomonadati</taxon>
        <taxon>Myxococcota</taxon>
        <taxon>Polyangia</taxon>
        <taxon>Polyangiales</taxon>
        <taxon>Polyangiaceae</taxon>
    </lineage>
</organism>
<keyword evidence="13" id="KW-0547">Nucleotide-binding</keyword>
<evidence type="ECO:0000256" key="8">
    <source>
        <dbReference type="ARBA" id="ARBA00023002"/>
    </source>
</evidence>
<keyword evidence="7" id="KW-0694">RNA-binding</keyword>
<dbReference type="PANTHER" id="PTHR45846:SF1">
    <property type="entry name" value="TRNA-DIHYDROURIDINE(47) SYNTHASE [NAD(P)(+)]-LIKE"/>
    <property type="match status" value="1"/>
</dbReference>
<dbReference type="InterPro" id="IPR035587">
    <property type="entry name" value="DUS-like_FMN-bd"/>
</dbReference>
<evidence type="ECO:0000256" key="5">
    <source>
        <dbReference type="ARBA" id="ARBA00022694"/>
    </source>
</evidence>
<evidence type="ECO:0000256" key="11">
    <source>
        <dbReference type="PIRNR" id="PIRNR006621"/>
    </source>
</evidence>
<keyword evidence="6" id="KW-0521">NADP</keyword>
<keyword evidence="2" id="KW-0820">tRNA-binding</keyword>
<evidence type="ECO:0000256" key="2">
    <source>
        <dbReference type="ARBA" id="ARBA00022555"/>
    </source>
</evidence>
<comment type="cofactor">
    <cofactor evidence="11 13">
        <name>FMN</name>
        <dbReference type="ChEBI" id="CHEBI:58210"/>
    </cofactor>
</comment>
<accession>A0A1L6MVZ3</accession>
<evidence type="ECO:0000256" key="6">
    <source>
        <dbReference type="ARBA" id="ARBA00022857"/>
    </source>
</evidence>
<evidence type="ECO:0000313" key="16">
    <source>
        <dbReference type="Proteomes" id="UP000185544"/>
    </source>
</evidence>
<keyword evidence="8 11" id="KW-0560">Oxidoreductase</keyword>
<gene>
    <name evidence="15" type="ORF">BCY86_02805</name>
</gene>
<evidence type="ECO:0000256" key="1">
    <source>
        <dbReference type="ARBA" id="ARBA00002790"/>
    </source>
</evidence>
<dbReference type="EMBL" id="CP016908">
    <property type="protein sequence ID" value="APR99720.1"/>
    <property type="molecule type" value="Genomic_DNA"/>
</dbReference>
<dbReference type="STRING" id="1882918.BCY86_02805"/>
<evidence type="ECO:0000256" key="10">
    <source>
        <dbReference type="ARBA" id="ARBA00048802"/>
    </source>
</evidence>
<evidence type="ECO:0000259" key="14">
    <source>
        <dbReference type="Pfam" id="PF01207"/>
    </source>
</evidence>
<dbReference type="InterPro" id="IPR024036">
    <property type="entry name" value="tRNA-dHydroUridine_Synthase_C"/>
</dbReference>
<evidence type="ECO:0000256" key="12">
    <source>
        <dbReference type="PIRSR" id="PIRSR006621-1"/>
    </source>
</evidence>
<evidence type="ECO:0000313" key="15">
    <source>
        <dbReference type="EMBL" id="APR99720.1"/>
    </source>
</evidence>
<dbReference type="PANTHER" id="PTHR45846">
    <property type="entry name" value="TRNA-DIHYDROURIDINE(47) SYNTHASE [NAD(P)(+)]-LIKE"/>
    <property type="match status" value="1"/>
</dbReference>
<protein>
    <recommendedName>
        <fullName evidence="11">tRNA-dihydrouridine synthase</fullName>
        <ecNumber evidence="11">1.3.1.-</ecNumber>
    </recommendedName>
</protein>
<dbReference type="InterPro" id="IPR001269">
    <property type="entry name" value="DUS_fam"/>
</dbReference>
<keyword evidence="16" id="KW-1185">Reference proteome</keyword>
<evidence type="ECO:0000256" key="13">
    <source>
        <dbReference type="PIRSR" id="PIRSR006621-2"/>
    </source>
</evidence>
<dbReference type="GO" id="GO:0000049">
    <property type="term" value="F:tRNA binding"/>
    <property type="evidence" value="ECO:0007669"/>
    <property type="project" value="UniProtKB-KW"/>
</dbReference>
<dbReference type="GO" id="GO:0017150">
    <property type="term" value="F:tRNA dihydrouridine synthase activity"/>
    <property type="evidence" value="ECO:0007669"/>
    <property type="project" value="InterPro"/>
</dbReference>
<dbReference type="GO" id="GO:0050660">
    <property type="term" value="F:flavin adenine dinucleotide binding"/>
    <property type="evidence" value="ECO:0007669"/>
    <property type="project" value="InterPro"/>
</dbReference>
<dbReference type="Gene3D" id="1.10.1200.80">
    <property type="entry name" value="Putative flavin oxidoreducatase, domain 2"/>
    <property type="match status" value="1"/>
</dbReference>
<feature type="binding site" evidence="13">
    <location>
        <begin position="244"/>
        <end position="245"/>
    </location>
    <ligand>
        <name>FMN</name>
        <dbReference type="ChEBI" id="CHEBI:58210"/>
    </ligand>
</feature>
<evidence type="ECO:0000256" key="3">
    <source>
        <dbReference type="ARBA" id="ARBA00022630"/>
    </source>
</evidence>
<dbReference type="CDD" id="cd02801">
    <property type="entry name" value="DUS_like_FMN"/>
    <property type="match status" value="1"/>
</dbReference>
<feature type="binding site" evidence="13">
    <location>
        <position position="89"/>
    </location>
    <ligand>
        <name>FMN</name>
        <dbReference type="ChEBI" id="CHEBI:58210"/>
    </ligand>
</feature>
<dbReference type="OrthoDB" id="9764501at2"/>
<dbReference type="PIRSF" id="PIRSF006621">
    <property type="entry name" value="Dus"/>
    <property type="match status" value="1"/>
</dbReference>
<dbReference type="KEGG" id="pabo:BCY86_02805"/>
<feature type="binding site" evidence="13">
    <location>
        <position position="189"/>
    </location>
    <ligand>
        <name>FMN</name>
        <dbReference type="ChEBI" id="CHEBI:58210"/>
    </ligand>
</feature>
<dbReference type="InterPro" id="IPR004652">
    <property type="entry name" value="DusB-like"/>
</dbReference>
<dbReference type="SUPFAM" id="SSF51395">
    <property type="entry name" value="FMN-linked oxidoreductases"/>
    <property type="match status" value="1"/>
</dbReference>
<name>A0A1L6MVZ3_9BACT</name>
<evidence type="ECO:0000256" key="7">
    <source>
        <dbReference type="ARBA" id="ARBA00022884"/>
    </source>
</evidence>
<dbReference type="Gene3D" id="3.20.20.70">
    <property type="entry name" value="Aldolase class I"/>
    <property type="match status" value="1"/>
</dbReference>
<reference evidence="15 16" key="1">
    <citation type="submission" date="2016-08" db="EMBL/GenBank/DDBJ databases">
        <title>Identification and validation of antigenic proteins from Pajaroellobacter abortibovis using de-novo genome sequence assembly and reverse vaccinology.</title>
        <authorList>
            <person name="Welly B.T."/>
            <person name="Miller M.R."/>
            <person name="Stott J.L."/>
            <person name="Blanchard M.T."/>
            <person name="Islas-Trejo A.D."/>
            <person name="O'Rourke S.M."/>
            <person name="Young A.E."/>
            <person name="Medrano J.F."/>
            <person name="Van Eenennaam A.L."/>
        </authorList>
    </citation>
    <scope>NUCLEOTIDE SEQUENCE [LARGE SCALE GENOMIC DNA]</scope>
    <source>
        <strain evidence="15 16">BTF92-0548A/99-0131</strain>
    </source>
</reference>
<feature type="active site" description="Proton donor" evidence="12">
    <location>
        <position position="119"/>
    </location>
</feature>
<dbReference type="AlphaFoldDB" id="A0A1L6MVZ3"/>
<keyword evidence="4 11" id="KW-0288">FMN</keyword>
<keyword evidence="3 11" id="KW-0285">Flavoprotein</keyword>